<accession>A0ABR7VAG4</accession>
<evidence type="ECO:0008006" key="3">
    <source>
        <dbReference type="Google" id="ProtNLM"/>
    </source>
</evidence>
<organism evidence="1 2">
    <name type="scientific">Maribacter arenosus</name>
    <dbReference type="NCBI Taxonomy" id="1854708"/>
    <lineage>
        <taxon>Bacteria</taxon>
        <taxon>Pseudomonadati</taxon>
        <taxon>Bacteroidota</taxon>
        <taxon>Flavobacteriia</taxon>
        <taxon>Flavobacteriales</taxon>
        <taxon>Flavobacteriaceae</taxon>
        <taxon>Maribacter</taxon>
    </lineage>
</organism>
<dbReference type="EMBL" id="JABTCG010000001">
    <property type="protein sequence ID" value="MBD0849855.1"/>
    <property type="molecule type" value="Genomic_DNA"/>
</dbReference>
<reference evidence="1 2" key="1">
    <citation type="submission" date="2020-05" db="EMBL/GenBank/DDBJ databases">
        <title>The draft genome sequence of Maribacter arenosus CAU 1321.</title>
        <authorList>
            <person name="Mu L."/>
        </authorList>
    </citation>
    <scope>NUCLEOTIDE SEQUENCE [LARGE SCALE GENOMIC DNA]</scope>
    <source>
        <strain evidence="1 2">CAU 1321</strain>
    </source>
</reference>
<gene>
    <name evidence="1" type="ORF">HPE63_04170</name>
</gene>
<dbReference type="RefSeq" id="WP_188312955.1">
    <property type="nucleotide sequence ID" value="NZ_JABTCG010000001.1"/>
</dbReference>
<evidence type="ECO:0000313" key="2">
    <source>
        <dbReference type="Proteomes" id="UP000598350"/>
    </source>
</evidence>
<protein>
    <recommendedName>
        <fullName evidence="3">PrcB C-terminal</fullName>
    </recommendedName>
</protein>
<keyword evidence="2" id="KW-1185">Reference proteome</keyword>
<sequence length="155" mass="17225">MRYLTLIIFAILFSCKGQKKAAMENGDGQNDDFGSLTLVLQDNYSGSITPDTLIIKDSKTLQKFFSKVNRTRKPGIPVPEVDFAQEMILILCSGEQSVGRQVSLSLAAENDEELILKTTAIETTKEKSASTALVSPFSVYKMPLTHKRISFEKEQ</sequence>
<dbReference type="Proteomes" id="UP000598350">
    <property type="component" value="Unassembled WGS sequence"/>
</dbReference>
<proteinExistence type="predicted"/>
<evidence type="ECO:0000313" key="1">
    <source>
        <dbReference type="EMBL" id="MBD0849855.1"/>
    </source>
</evidence>
<name>A0ABR7VAG4_9FLAO</name>
<dbReference type="PROSITE" id="PS51257">
    <property type="entry name" value="PROKAR_LIPOPROTEIN"/>
    <property type="match status" value="1"/>
</dbReference>
<comment type="caution">
    <text evidence="1">The sequence shown here is derived from an EMBL/GenBank/DDBJ whole genome shotgun (WGS) entry which is preliminary data.</text>
</comment>